<evidence type="ECO:0000259" key="3">
    <source>
        <dbReference type="Pfam" id="PF10708"/>
    </source>
</evidence>
<feature type="region of interest" description="Disordered" evidence="1">
    <location>
        <begin position="1"/>
        <end position="22"/>
    </location>
</feature>
<dbReference type="AlphaFoldDB" id="A0A7X0FLK9"/>
<dbReference type="RefSeq" id="WP_246413779.1">
    <property type="nucleotide sequence ID" value="NZ_BAAAJR010000012.1"/>
</dbReference>
<dbReference type="Proteomes" id="UP000537775">
    <property type="component" value="Unassembled WGS sequence"/>
</dbReference>
<evidence type="ECO:0000313" key="4">
    <source>
        <dbReference type="EMBL" id="MBB6389728.1"/>
    </source>
</evidence>
<keyword evidence="2" id="KW-0472">Membrane</keyword>
<feature type="domain" description="DUF2510" evidence="3">
    <location>
        <begin position="123"/>
        <end position="154"/>
    </location>
</feature>
<accession>A0A7X0FLK9</accession>
<sequence>MATEKRFRAEIPDGTHLDVSRDTTGAYRGTLRDEENRLVGHVELHEIDDADEYSALDEYVDDDGDSNDDETGLGSILAGLALVGLTLGAVAAVGAVQDRKARRREEEAQTSTVQPAEATDAPPGWYDAGAGRQRWWDGQKWTDHFQADPHHAPAPAGWYDDGFGRQRWWDGFEWTAHFQTSQALVAAPPVATSDNAPGIAPRDVEVAVGLPQITMSSAEWQERVRAMLLAKAISEQQWRLLSAARIEDAGNELLAWQQQLASLTPQQFSDQLNIALDSDPALAGASLQLAQAGWYDDGSGRGGRWWDGSQWTEHYMVPARATAGVTAPAGLYEDGSGRQRWWDGQTWG</sequence>
<gene>
    <name evidence="4" type="ORF">HD594_000041</name>
</gene>
<evidence type="ECO:0000256" key="2">
    <source>
        <dbReference type="SAM" id="Phobius"/>
    </source>
</evidence>
<feature type="domain" description="DUF2510" evidence="3">
    <location>
        <begin position="156"/>
        <end position="183"/>
    </location>
</feature>
<keyword evidence="5" id="KW-1185">Reference proteome</keyword>
<reference evidence="4 5" key="1">
    <citation type="submission" date="2020-08" db="EMBL/GenBank/DDBJ databases">
        <title>Sequencing the genomes of 1000 actinobacteria strains.</title>
        <authorList>
            <person name="Klenk H.-P."/>
        </authorList>
    </citation>
    <scope>NUCLEOTIDE SEQUENCE [LARGE SCALE GENOMIC DNA]</scope>
    <source>
        <strain evidence="4 5">DSM 12511</strain>
    </source>
</reference>
<dbReference type="EMBL" id="JACHML010000001">
    <property type="protein sequence ID" value="MBB6389728.1"/>
    <property type="molecule type" value="Genomic_DNA"/>
</dbReference>
<protein>
    <submittedName>
        <fullName evidence="4">Type II secretory pathway pseudopilin PulG</fullName>
    </submittedName>
</protein>
<name>A0A7X0FLK9_9MICO</name>
<evidence type="ECO:0000313" key="5">
    <source>
        <dbReference type="Proteomes" id="UP000537775"/>
    </source>
</evidence>
<dbReference type="Pfam" id="PF10708">
    <property type="entry name" value="DUF2510"/>
    <property type="match status" value="3"/>
</dbReference>
<evidence type="ECO:0000256" key="1">
    <source>
        <dbReference type="SAM" id="MobiDB-lite"/>
    </source>
</evidence>
<comment type="caution">
    <text evidence="4">The sequence shown here is derived from an EMBL/GenBank/DDBJ whole genome shotgun (WGS) entry which is preliminary data.</text>
</comment>
<feature type="region of interest" description="Disordered" evidence="1">
    <location>
        <begin position="97"/>
        <end position="129"/>
    </location>
</feature>
<dbReference type="InterPro" id="IPR018929">
    <property type="entry name" value="DUF2510"/>
</dbReference>
<keyword evidence="2" id="KW-1133">Transmembrane helix</keyword>
<feature type="compositionally biased region" description="Basic and acidic residues" evidence="1">
    <location>
        <begin position="97"/>
        <end position="107"/>
    </location>
</feature>
<proteinExistence type="predicted"/>
<feature type="domain" description="DUF2510" evidence="3">
    <location>
        <begin position="292"/>
        <end position="321"/>
    </location>
</feature>
<feature type="transmembrane region" description="Helical" evidence="2">
    <location>
        <begin position="76"/>
        <end position="96"/>
    </location>
</feature>
<organism evidence="4 5">
    <name type="scientific">Microbacterium thalassium</name>
    <dbReference type="NCBI Taxonomy" id="362649"/>
    <lineage>
        <taxon>Bacteria</taxon>
        <taxon>Bacillati</taxon>
        <taxon>Actinomycetota</taxon>
        <taxon>Actinomycetes</taxon>
        <taxon>Micrococcales</taxon>
        <taxon>Microbacteriaceae</taxon>
        <taxon>Microbacterium</taxon>
    </lineage>
</organism>
<keyword evidence="2" id="KW-0812">Transmembrane</keyword>
<feature type="compositionally biased region" description="Basic and acidic residues" evidence="1">
    <location>
        <begin position="1"/>
        <end position="21"/>
    </location>
</feature>